<dbReference type="Proteomes" id="UP000294563">
    <property type="component" value="Unassembled WGS sequence"/>
</dbReference>
<dbReference type="PIRSF" id="PIRSF000521">
    <property type="entry name" value="Transaminase_4ab_Lys_Orn"/>
    <property type="match status" value="1"/>
</dbReference>
<comment type="cofactor">
    <cofactor evidence="1">
        <name>pyridoxal 5'-phosphate</name>
        <dbReference type="ChEBI" id="CHEBI:597326"/>
    </cofactor>
</comment>
<sequence>MGSEGIGQNREKLSGLKYQFLKGQFDKMITTFDPNTIQPAALMYHCRQPTIQDRNVSHIFPRHTKSNLPVVARGEGVYLYDQSGKAYFDGSGGAAVSCLGHGDTDVTEAIKTQLDSIAFAHTSFFTSDPAEQLADKLITHAPKGIDRVYLVSGGSEAMEAALKLARQYFVEIDQPQRRHIIARKQSYHGNTLGALATGGNEWRRAPFAPMLVETTHISPCFEYRGKRAEETTLDYGLRIANELETEIQRLGEDSVIAFVAEPVVGATAGAVPAVQGYLKRIREICDQYGVLLILDEVMCGMGRTGTLFASEQDDVVPDIVAIAKGLGAGYQPIGAMLCSAAIYKAIENGSGFFQHGHTYIGHPVASAAALAVLTKLTDGGLVERCAMMGDKLNDALQHAFGQHPNIGDIRGRGLFRALEFVEDRSTKTPFAPDRAVHKSLKKECFEAGLICYPMGGTIDGRSGDHILLAPPFIMEDAHIDEIVSKLQIAINRVL</sequence>
<dbReference type="GO" id="GO:0030170">
    <property type="term" value="F:pyridoxal phosphate binding"/>
    <property type="evidence" value="ECO:0007669"/>
    <property type="project" value="InterPro"/>
</dbReference>
<reference evidence="6 7" key="1">
    <citation type="submission" date="2019-03" db="EMBL/GenBank/DDBJ databases">
        <title>Genomic Encyclopedia of Archaeal and Bacterial Type Strains, Phase II (KMG-II): from individual species to whole genera.</title>
        <authorList>
            <person name="Goeker M."/>
        </authorList>
    </citation>
    <scope>NUCLEOTIDE SEQUENCE [LARGE SCALE GENOMIC DNA]</scope>
    <source>
        <strain evidence="6 7">DSM 29467</strain>
    </source>
</reference>
<accession>A0A4R7LR87</accession>
<dbReference type="PANTHER" id="PTHR43094">
    <property type="entry name" value="AMINOTRANSFERASE"/>
    <property type="match status" value="1"/>
</dbReference>
<comment type="caution">
    <text evidence="6">The sequence shown here is derived from an EMBL/GenBank/DDBJ whole genome shotgun (WGS) entry which is preliminary data.</text>
</comment>
<evidence type="ECO:0000256" key="3">
    <source>
        <dbReference type="ARBA" id="ARBA00022576"/>
    </source>
</evidence>
<keyword evidence="7" id="KW-1185">Reference proteome</keyword>
<dbReference type="Gene3D" id="3.90.1150.10">
    <property type="entry name" value="Aspartate Aminotransferase, domain 1"/>
    <property type="match status" value="1"/>
</dbReference>
<dbReference type="Pfam" id="PF00202">
    <property type="entry name" value="Aminotran_3"/>
    <property type="match status" value="1"/>
</dbReference>
<name>A0A4R7LR87_9RHOB</name>
<evidence type="ECO:0000256" key="2">
    <source>
        <dbReference type="ARBA" id="ARBA00008954"/>
    </source>
</evidence>
<keyword evidence="3" id="KW-0808">Transferase</keyword>
<dbReference type="NCBIfam" id="NF005685">
    <property type="entry name" value="PRK07483.1"/>
    <property type="match status" value="1"/>
</dbReference>
<dbReference type="InterPro" id="IPR015422">
    <property type="entry name" value="PyrdxlP-dep_Trfase_small"/>
</dbReference>
<protein>
    <recommendedName>
        <fullName evidence="8">Adenosylmethionine-8-amino-7-oxononanoate aminotransferase</fullName>
    </recommendedName>
</protein>
<evidence type="ECO:0000313" key="7">
    <source>
        <dbReference type="Proteomes" id="UP000294563"/>
    </source>
</evidence>
<dbReference type="PROSITE" id="PS00600">
    <property type="entry name" value="AA_TRANSFER_CLASS_3"/>
    <property type="match status" value="1"/>
</dbReference>
<dbReference type="InterPro" id="IPR015424">
    <property type="entry name" value="PyrdxlP-dep_Trfase"/>
</dbReference>
<dbReference type="EMBL" id="SOBH01000001">
    <property type="protein sequence ID" value="TDT76740.1"/>
    <property type="molecule type" value="Genomic_DNA"/>
</dbReference>
<dbReference type="InterPro" id="IPR015421">
    <property type="entry name" value="PyrdxlP-dep_Trfase_major"/>
</dbReference>
<comment type="similarity">
    <text evidence="2 5">Belongs to the class-III pyridoxal-phosphate-dependent aminotransferase family.</text>
</comment>
<gene>
    <name evidence="6" type="ORF">BDE40_0009</name>
</gene>
<dbReference type="Gene3D" id="3.40.640.10">
    <property type="entry name" value="Type I PLP-dependent aspartate aminotransferase-like (Major domain)"/>
    <property type="match status" value="1"/>
</dbReference>
<dbReference type="GO" id="GO:0005829">
    <property type="term" value="C:cytosol"/>
    <property type="evidence" value="ECO:0007669"/>
    <property type="project" value="TreeGrafter"/>
</dbReference>
<proteinExistence type="inferred from homology"/>
<keyword evidence="4 5" id="KW-0663">Pyridoxal phosphate</keyword>
<dbReference type="AlphaFoldDB" id="A0A4R7LR87"/>
<evidence type="ECO:0000256" key="5">
    <source>
        <dbReference type="RuleBase" id="RU003560"/>
    </source>
</evidence>
<keyword evidence="3" id="KW-0032">Aminotransferase</keyword>
<dbReference type="GO" id="GO:0008483">
    <property type="term" value="F:transaminase activity"/>
    <property type="evidence" value="ECO:0007669"/>
    <property type="project" value="UniProtKB-KW"/>
</dbReference>
<evidence type="ECO:0000256" key="1">
    <source>
        <dbReference type="ARBA" id="ARBA00001933"/>
    </source>
</evidence>
<dbReference type="SUPFAM" id="SSF53383">
    <property type="entry name" value="PLP-dependent transferases"/>
    <property type="match status" value="1"/>
</dbReference>
<evidence type="ECO:0008006" key="8">
    <source>
        <dbReference type="Google" id="ProtNLM"/>
    </source>
</evidence>
<evidence type="ECO:0000256" key="4">
    <source>
        <dbReference type="ARBA" id="ARBA00022898"/>
    </source>
</evidence>
<organism evidence="6 7">
    <name type="scientific">Litoreibacter halocynthiae</name>
    <dbReference type="NCBI Taxonomy" id="1242689"/>
    <lineage>
        <taxon>Bacteria</taxon>
        <taxon>Pseudomonadati</taxon>
        <taxon>Pseudomonadota</taxon>
        <taxon>Alphaproteobacteria</taxon>
        <taxon>Rhodobacterales</taxon>
        <taxon>Roseobacteraceae</taxon>
        <taxon>Litoreibacter</taxon>
    </lineage>
</organism>
<dbReference type="InterPro" id="IPR049704">
    <property type="entry name" value="Aminotrans_3_PPA_site"/>
</dbReference>
<evidence type="ECO:0000313" key="6">
    <source>
        <dbReference type="EMBL" id="TDT76740.1"/>
    </source>
</evidence>
<dbReference type="FunFam" id="3.40.640.10:FF:000004">
    <property type="entry name" value="Acetylornithine aminotransferase"/>
    <property type="match status" value="1"/>
</dbReference>
<dbReference type="CDD" id="cd00610">
    <property type="entry name" value="OAT_like"/>
    <property type="match status" value="1"/>
</dbReference>
<dbReference type="InterPro" id="IPR005814">
    <property type="entry name" value="Aminotrans_3"/>
</dbReference>
<dbReference type="PANTHER" id="PTHR43094:SF1">
    <property type="entry name" value="AMINOTRANSFERASE CLASS-III"/>
    <property type="match status" value="1"/>
</dbReference>